<sequence length="69" mass="7172">MRESSGGFGWGMAGGSEDALEGETEERRALWSAGEVDHVGERRLAKSQRLEGCASEGASVLEGCGSRGA</sequence>
<accession>A0ABP8AS57</accession>
<comment type="caution">
    <text evidence="2">The sequence shown here is derived from an EMBL/GenBank/DDBJ whole genome shotgun (WGS) entry which is preliminary data.</text>
</comment>
<feature type="compositionally biased region" description="Gly residues" evidence="1">
    <location>
        <begin position="1"/>
        <end position="14"/>
    </location>
</feature>
<keyword evidence="3" id="KW-1185">Reference proteome</keyword>
<evidence type="ECO:0000256" key="1">
    <source>
        <dbReference type="SAM" id="MobiDB-lite"/>
    </source>
</evidence>
<dbReference type="EMBL" id="BAABBX010000013">
    <property type="protein sequence ID" value="GAA4188820.1"/>
    <property type="molecule type" value="Genomic_DNA"/>
</dbReference>
<evidence type="ECO:0000313" key="2">
    <source>
        <dbReference type="EMBL" id="GAA4188820.1"/>
    </source>
</evidence>
<reference evidence="3" key="1">
    <citation type="journal article" date="2019" name="Int. J. Syst. Evol. Microbiol.">
        <title>The Global Catalogue of Microorganisms (GCM) 10K type strain sequencing project: providing services to taxonomists for standard genome sequencing and annotation.</title>
        <authorList>
            <consortium name="The Broad Institute Genomics Platform"/>
            <consortium name="The Broad Institute Genome Sequencing Center for Infectious Disease"/>
            <person name="Wu L."/>
            <person name="Ma J."/>
        </authorList>
    </citation>
    <scope>NUCLEOTIDE SEQUENCE [LARGE SCALE GENOMIC DNA]</scope>
    <source>
        <strain evidence="3">JCM 17593</strain>
    </source>
</reference>
<name>A0ABP8AS57_9MICO</name>
<organism evidence="2 3">
    <name type="scientific">Gryllotalpicola kribbensis</name>
    <dbReference type="NCBI Taxonomy" id="993084"/>
    <lineage>
        <taxon>Bacteria</taxon>
        <taxon>Bacillati</taxon>
        <taxon>Actinomycetota</taxon>
        <taxon>Actinomycetes</taxon>
        <taxon>Micrococcales</taxon>
        <taxon>Microbacteriaceae</taxon>
        <taxon>Gryllotalpicola</taxon>
    </lineage>
</organism>
<dbReference type="Proteomes" id="UP001500213">
    <property type="component" value="Unassembled WGS sequence"/>
</dbReference>
<gene>
    <name evidence="2" type="ORF">GCM10022288_15660</name>
</gene>
<proteinExistence type="predicted"/>
<evidence type="ECO:0000313" key="3">
    <source>
        <dbReference type="Proteomes" id="UP001500213"/>
    </source>
</evidence>
<feature type="region of interest" description="Disordered" evidence="1">
    <location>
        <begin position="1"/>
        <end position="33"/>
    </location>
</feature>
<protein>
    <submittedName>
        <fullName evidence="2">Uncharacterized protein</fullName>
    </submittedName>
</protein>